<evidence type="ECO:0000313" key="5">
    <source>
        <dbReference type="EMBL" id="MDL5033039.1"/>
    </source>
</evidence>
<keyword evidence="2" id="KW-0238">DNA-binding</keyword>
<dbReference type="Gene3D" id="1.10.10.10">
    <property type="entry name" value="Winged helix-like DNA-binding domain superfamily/Winged helix DNA-binding domain"/>
    <property type="match status" value="1"/>
</dbReference>
<keyword evidence="6" id="KW-1185">Reference proteome</keyword>
<dbReference type="PROSITE" id="PS50043">
    <property type="entry name" value="HTH_LUXR_2"/>
    <property type="match status" value="1"/>
</dbReference>
<evidence type="ECO:0000313" key="6">
    <source>
        <dbReference type="Proteomes" id="UP001238603"/>
    </source>
</evidence>
<evidence type="ECO:0000256" key="2">
    <source>
        <dbReference type="ARBA" id="ARBA00023125"/>
    </source>
</evidence>
<proteinExistence type="predicted"/>
<reference evidence="5 6" key="1">
    <citation type="submission" date="2023-06" db="EMBL/GenBank/DDBJ databases">
        <title>Pelomonas sp. APW6 16S ribosomal RNA gene genome sequencing and assembly.</title>
        <authorList>
            <person name="Woo H."/>
        </authorList>
    </citation>
    <scope>NUCLEOTIDE SEQUENCE [LARGE SCALE GENOMIC DNA]</scope>
    <source>
        <strain evidence="5 6">APW6</strain>
    </source>
</reference>
<comment type="caution">
    <text evidence="5">The sequence shown here is derived from an EMBL/GenBank/DDBJ whole genome shotgun (WGS) entry which is preliminary data.</text>
</comment>
<dbReference type="PANTHER" id="PTHR44688">
    <property type="entry name" value="DNA-BINDING TRANSCRIPTIONAL ACTIVATOR DEVR_DOSR"/>
    <property type="match status" value="1"/>
</dbReference>
<gene>
    <name evidence="5" type="ORF">QRD43_14080</name>
</gene>
<dbReference type="SUPFAM" id="SSF46894">
    <property type="entry name" value="C-terminal effector domain of the bipartite response regulators"/>
    <property type="match status" value="1"/>
</dbReference>
<keyword evidence="3" id="KW-0804">Transcription</keyword>
<name>A0ABT7LKR8_9BURK</name>
<evidence type="ECO:0000256" key="1">
    <source>
        <dbReference type="ARBA" id="ARBA00023015"/>
    </source>
</evidence>
<protein>
    <submittedName>
        <fullName evidence="5">Helix-turn-helix transcriptional regulator</fullName>
    </submittedName>
</protein>
<accession>A0ABT7LKR8</accession>
<dbReference type="InterPro" id="IPR036388">
    <property type="entry name" value="WH-like_DNA-bd_sf"/>
</dbReference>
<sequence>MREQAQECVDAAMQRQAEAFWHCAETAQAVRRRHQFFIWTQASLQRLLPHSLMLCCGWSPARRQLQPELFNSLPLPDALLQWLQEPGTQAWLQQTWLRRGGVALTLPLAQPPEPAAAPADLVLPATDARARQMLALLDAAGLRHVSLAGVSRPQRAEELESFFVLMSREPLPAPLLGLLTPLLHACWRRVMAQELQLVQGQAAQAASSTQGVTARERQVLAWMRQGKSNQEIGLLLGISALTVKNHVQKILRKLSASNRAQAVAQAMSLQLLNESGSY</sequence>
<keyword evidence="1" id="KW-0805">Transcription regulation</keyword>
<feature type="domain" description="HTH luxR-type" evidence="4">
    <location>
        <begin position="205"/>
        <end position="270"/>
    </location>
</feature>
<dbReference type="InterPro" id="IPR000792">
    <property type="entry name" value="Tscrpt_reg_LuxR_C"/>
</dbReference>
<dbReference type="InterPro" id="IPR016032">
    <property type="entry name" value="Sig_transdc_resp-reg_C-effctor"/>
</dbReference>
<evidence type="ECO:0000256" key="3">
    <source>
        <dbReference type="ARBA" id="ARBA00023163"/>
    </source>
</evidence>
<dbReference type="Proteomes" id="UP001238603">
    <property type="component" value="Unassembled WGS sequence"/>
</dbReference>
<dbReference type="CDD" id="cd06170">
    <property type="entry name" value="LuxR_C_like"/>
    <property type="match status" value="1"/>
</dbReference>
<dbReference type="Pfam" id="PF00196">
    <property type="entry name" value="GerE"/>
    <property type="match status" value="1"/>
</dbReference>
<dbReference type="PRINTS" id="PR00038">
    <property type="entry name" value="HTHLUXR"/>
</dbReference>
<dbReference type="RefSeq" id="WP_285983095.1">
    <property type="nucleotide sequence ID" value="NZ_JASVDS010000003.1"/>
</dbReference>
<dbReference type="SMART" id="SM00421">
    <property type="entry name" value="HTH_LUXR"/>
    <property type="match status" value="1"/>
</dbReference>
<organism evidence="5 6">
    <name type="scientific">Roseateles subflavus</name>
    <dbReference type="NCBI Taxonomy" id="3053353"/>
    <lineage>
        <taxon>Bacteria</taxon>
        <taxon>Pseudomonadati</taxon>
        <taxon>Pseudomonadota</taxon>
        <taxon>Betaproteobacteria</taxon>
        <taxon>Burkholderiales</taxon>
        <taxon>Sphaerotilaceae</taxon>
        <taxon>Roseateles</taxon>
    </lineage>
</organism>
<dbReference type="EMBL" id="JASVDS010000003">
    <property type="protein sequence ID" value="MDL5033039.1"/>
    <property type="molecule type" value="Genomic_DNA"/>
</dbReference>
<dbReference type="PANTHER" id="PTHR44688:SF16">
    <property type="entry name" value="DNA-BINDING TRANSCRIPTIONAL ACTIVATOR DEVR_DOSR"/>
    <property type="match status" value="1"/>
</dbReference>
<evidence type="ECO:0000259" key="4">
    <source>
        <dbReference type="PROSITE" id="PS50043"/>
    </source>
</evidence>